<dbReference type="AlphaFoldDB" id="A0A5C4T8A3"/>
<sequence length="237" mass="26286">MEAMSRNGGEAEVEQRLSRSAVWALAAASVLCALMVGMRIVYMDKWTYYWLVVPNLLLAWIPLMASSFACRTIEDGRKPGIATAAWGIVWLAFYPNASYIATDLIHLSYASTKETLYYDLSVNMLAAMLGWLLGAISLYGLHAEMVRRSGARVGTAFAAIVILLGSVGVYLGRVLRWNSWDLVIRPWQIVTDTLEAIREPDALLFIGAFALFTGAVYAVFYKLVHRSSPLLRHDGSL</sequence>
<name>A0A5C4T8A3_9BACL</name>
<comment type="caution">
    <text evidence="2">The sequence shown here is derived from an EMBL/GenBank/DDBJ whole genome shotgun (WGS) entry which is preliminary data.</text>
</comment>
<dbReference type="InterPro" id="IPR009793">
    <property type="entry name" value="DUF1361"/>
</dbReference>
<reference evidence="2 3" key="1">
    <citation type="submission" date="2019-05" db="EMBL/GenBank/DDBJ databases">
        <title>We sequenced the genome of Paenibacillus hemerocallicola KCTC 33185 for further insight into its adaptation and study the phylogeny of Paenibacillus.</title>
        <authorList>
            <person name="Narsing Rao M.P."/>
        </authorList>
    </citation>
    <scope>NUCLEOTIDE SEQUENCE [LARGE SCALE GENOMIC DNA]</scope>
    <source>
        <strain evidence="2 3">KCTC 33185</strain>
    </source>
</reference>
<keyword evidence="1" id="KW-0812">Transmembrane</keyword>
<feature type="transmembrane region" description="Helical" evidence="1">
    <location>
        <begin position="81"/>
        <end position="100"/>
    </location>
</feature>
<feature type="transmembrane region" description="Helical" evidence="1">
    <location>
        <begin position="153"/>
        <end position="172"/>
    </location>
</feature>
<dbReference type="Pfam" id="PF07099">
    <property type="entry name" value="DUF1361"/>
    <property type="match status" value="1"/>
</dbReference>
<protein>
    <submittedName>
        <fullName evidence="2">DUF1361 domain-containing protein</fullName>
    </submittedName>
</protein>
<organism evidence="2 3">
    <name type="scientific">Paenibacillus hemerocallicola</name>
    <dbReference type="NCBI Taxonomy" id="1172614"/>
    <lineage>
        <taxon>Bacteria</taxon>
        <taxon>Bacillati</taxon>
        <taxon>Bacillota</taxon>
        <taxon>Bacilli</taxon>
        <taxon>Bacillales</taxon>
        <taxon>Paenibacillaceae</taxon>
        <taxon>Paenibacillus</taxon>
    </lineage>
</organism>
<dbReference type="OrthoDB" id="4540541at2"/>
<keyword evidence="3" id="KW-1185">Reference proteome</keyword>
<accession>A0A5C4T8A3</accession>
<evidence type="ECO:0000313" key="3">
    <source>
        <dbReference type="Proteomes" id="UP000307943"/>
    </source>
</evidence>
<feature type="transmembrane region" description="Helical" evidence="1">
    <location>
        <begin position="120"/>
        <end position="141"/>
    </location>
</feature>
<evidence type="ECO:0000313" key="2">
    <source>
        <dbReference type="EMBL" id="TNJ65324.1"/>
    </source>
</evidence>
<gene>
    <name evidence="2" type="ORF">FE784_16045</name>
</gene>
<evidence type="ECO:0000256" key="1">
    <source>
        <dbReference type="SAM" id="Phobius"/>
    </source>
</evidence>
<feature type="transmembrane region" description="Helical" evidence="1">
    <location>
        <begin position="48"/>
        <end position="69"/>
    </location>
</feature>
<dbReference type="EMBL" id="VDCQ01000020">
    <property type="protein sequence ID" value="TNJ65324.1"/>
    <property type="molecule type" value="Genomic_DNA"/>
</dbReference>
<keyword evidence="1" id="KW-1133">Transmembrane helix</keyword>
<proteinExistence type="predicted"/>
<keyword evidence="1" id="KW-0472">Membrane</keyword>
<dbReference type="Proteomes" id="UP000307943">
    <property type="component" value="Unassembled WGS sequence"/>
</dbReference>
<feature type="transmembrane region" description="Helical" evidence="1">
    <location>
        <begin position="202"/>
        <end position="224"/>
    </location>
</feature>
<feature type="transmembrane region" description="Helical" evidence="1">
    <location>
        <begin position="21"/>
        <end position="42"/>
    </location>
</feature>